<proteinExistence type="predicted"/>
<feature type="transmembrane region" description="Helical" evidence="3">
    <location>
        <begin position="167"/>
        <end position="188"/>
    </location>
</feature>
<sequence>MPRIRIQAVLENKNSTEINNIKDYTEILKLIRENNVHATSFVSRYNTWSSKFHISLENTNAAKEISLKSIHPSYFMRFLATAFFTLCLIESVRCKNQFFLDIALTFCIILLIMSFVSSFILFFSASPNQLVKTMILYSNAVKTIFSDFKLRLNRAGRKFKFLPRPNALVIVNNFLTSLSLLHLILTPLSSLSEWYLLHGSLFSACLSIIFNVLDYETAPERIQIEIIACSLLLLLALLQDRKVQNNLAEIKLQLICLESECRDFLLWFEEKCYLKRLLEESGFYKAEMLELFTHEIERSSVLEKPLLCFVTFFVAAESCLPTNLHFSNLSNIVSFILYSTCKPNVSSVINIVSKSNKGESDSRTPKIHSLYSSNVLQEEAFVEANVPQACSLLQVPPDAHETLDKRNGQEMFPTFVPSSPQVFLADELSPTDVKNTFSCVSKNEVLNDETGIYEFEHHRENPLVQEDQIFTNNVNLLKSGIANNEFTCEKCVFPRPNTSKQDDRESKKYEENAFLSNLNSSSSFLQEETLGDDHILKKRNTGIPSRFNAGVRTEINESLKDEQTFQPFAKEITLNKDCFSTDLKDLPISQCKDQAEIKRDSPKKYRSEVRFAQNYKLQSQNGSQPEDVPRNASTFAERLQAKDSFLLNCSELSQRSEETIKNSVLINDVNQLLTVENENQSNIVRDEPITNENERRKAQALNYNGYLQIDETSELQVQKFAVSQESEEDISSSNAVCEEKQLTVEKLESQLDILKAVLQSINGIVDNLVEVQEFSRTDDTIESKIKQSAVFQVVETEKYLNISEEGNDHRNYLDTVNRILQKSAKNIISETPDRPKVEDFRPDECSQTDEASKLGKHNAGLRKYHIKAISEAECEKTREFENIFANVTPNDVNKQELTRDNDPKIKISDNKEISNITLNNDSPHFKYNGRTRDSEIKVKNSCHMKNQSSSSDVLPFDTVNGDIMLNSKIDGKKALDDGLTTTFSSDYQVDAPSEQKISDRPTSNDRTIDDIIQEITGDLVSWTVKQCPDNQVNYEIRNQSTISENKAEFKLHSVMNRKETPDFDGRKLNQDEQIQISKMKVIQNCGSEDETSVPGVEVESQMNGLSKSVSDFNQETSYKSAVSFHKQANSDESLKYNEPSFSDFNNQNENDTSIQMRRNVQNFFANSRVASEEMEVDVKHHHALNLGPDTNYALIDEFMKRNQKPDISINTVKYISNGSNGNKHTQENSNQKKHEGMDFRHIRRPFVFEHYINEQNTDEVLKLDQKYNTSVNSSIYVNSDYSGAEHKGGISSKNESDRNGLQRIRCDFAFGQEDEQKNRDGIAPIAAVDVSNTKDGKEHKKEISNKNHRDNLLQTRGPYISRQLFKEKKANEIATNATVHVSNSNNGEKNKQEISNKNDGNNLLQTCSAYVSGELFKEKNANEIATNATAHVSNSNNGEKNKQEISNKNDGNNLLQTYIPYVSGELFKEKKANEIATNATAHASNSNNGEKNKQEISNKEGNDGGIFQQIRRPFIFGQETRQEKIDEFLEHNQKYKRSANTGEYLNSTNNADEDQQVISNKKENVKVINVSLRTGNKCNSPTETAKKGFKCRKRLKAKRHYRNESNFKNEENFNLGVTNCPLLKYSIRNDESLPVSNCFTAVHLMEEKSDHLLLRKFNETCQNTSQEPDSRFEISDRNAVFEFKKTEHQVEVNENDTVIESGRKSSRKKRCQDHYASAAEDDEEHGDRIEHGDKVENKQVSPLRESRWERTLILMRNVLNASKTRKFTLFEHNVPSSFICTPKKHDALNNRIMKNSLIREFNGNENCNEFLRKMTDQKSAGNVPSEQVSDEEFANQAPCLDNAECPTVSKGQGNRRKNKRLPIVHKSMEDKSVTLKNEKVLDSAKPRNSTEKEIGKELQCSLLFYSSERVNEFSSSSSLPAGSSEDENFRFHKSTSVCSETSDENSEANHESFSYDLLDADASRTPGLDQTCVIETGSVSSSPKNAPNHVSCDSPLNASRSSADAFQFVNHAHITASESEPKCKTQGGHMAWNTELCDSVESNLISESTYSGGSEMASFQSKQSFQSDENPLRYQLKHDNINLEFLDELSEVTLRIISENDSECVEAKNLLENPIRELKFNSIENTGELLIPEKKSEHKETAFVDYSCLPFEINNEDISICVNAVGEGQPKFPYNSSSTRHSSSSWSTVSYSTDTIHDNNFGETAELSAAGICESKNEVKQKDTESNQNRCLECVEPQCQINANSSAPNKSCDSYLLSESPSMSHLHTSTESQHQSDKNEKTQQKITDIDKINGEEVSWNKISNNLMDDGLQKITTVPEDYQQQMYKEQEQCENELLPPIVDNRKCGLNAHENKNVSKSDIQNISEENNIQTQPVQDMKQSIEKVSEDNMLSESSENDQHPISQNAPFATASADFEPSSVSSHCSSDLTNRNLCLESEKLKFNFAPKPDSGMLEMKYRHAPGITTLIFKSEKEKLYLKLKDPVLP</sequence>
<feature type="region of interest" description="Disordered" evidence="2">
    <location>
        <begin position="1379"/>
        <end position="1402"/>
    </location>
</feature>
<evidence type="ECO:0000256" key="1">
    <source>
        <dbReference type="SAM" id="Coils"/>
    </source>
</evidence>
<feature type="transmembrane region" description="Helical" evidence="3">
    <location>
        <begin position="98"/>
        <end position="123"/>
    </location>
</feature>
<feature type="compositionally biased region" description="Basic and acidic residues" evidence="2">
    <location>
        <begin position="1725"/>
        <end position="1737"/>
    </location>
</feature>
<feature type="compositionally biased region" description="Polar residues" evidence="2">
    <location>
        <begin position="2358"/>
        <end position="2379"/>
    </location>
</feature>
<feature type="region of interest" description="Disordered" evidence="2">
    <location>
        <begin position="2357"/>
        <end position="2404"/>
    </location>
</feature>
<dbReference type="OrthoDB" id="10374107at2759"/>
<keyword evidence="3" id="KW-0812">Transmembrane</keyword>
<feature type="region of interest" description="Disordered" evidence="2">
    <location>
        <begin position="2263"/>
        <end position="2284"/>
    </location>
</feature>
<feature type="region of interest" description="Disordered" evidence="2">
    <location>
        <begin position="1427"/>
        <end position="1454"/>
    </location>
</feature>
<evidence type="ECO:0000256" key="3">
    <source>
        <dbReference type="SAM" id="Phobius"/>
    </source>
</evidence>
<keyword evidence="3" id="KW-1133">Transmembrane helix</keyword>
<feature type="non-terminal residue" evidence="4">
    <location>
        <position position="2485"/>
    </location>
</feature>
<feature type="compositionally biased region" description="Polar residues" evidence="2">
    <location>
        <begin position="2389"/>
        <end position="2404"/>
    </location>
</feature>
<feature type="compositionally biased region" description="Basic residues" evidence="2">
    <location>
        <begin position="1853"/>
        <end position="1863"/>
    </location>
</feature>
<name>A0A087ULL4_STEMI</name>
<feature type="region of interest" description="Disordered" evidence="2">
    <location>
        <begin position="1478"/>
        <end position="1507"/>
    </location>
</feature>
<protein>
    <submittedName>
        <fullName evidence="4">Uncharacterized protein</fullName>
    </submittedName>
</protein>
<feature type="compositionally biased region" description="Polar residues" evidence="2">
    <location>
        <begin position="2263"/>
        <end position="2273"/>
    </location>
</feature>
<feature type="compositionally biased region" description="Basic and acidic residues" evidence="2">
    <location>
        <begin position="2274"/>
        <end position="2284"/>
    </location>
</feature>
<keyword evidence="3" id="KW-0472">Membrane</keyword>
<feature type="compositionally biased region" description="Basic and acidic residues" evidence="2">
    <location>
        <begin position="1224"/>
        <end position="1234"/>
    </location>
</feature>
<evidence type="ECO:0000256" key="2">
    <source>
        <dbReference type="SAM" id="MobiDB-lite"/>
    </source>
</evidence>
<gene>
    <name evidence="4" type="ORF">X975_25215</name>
</gene>
<feature type="region of interest" description="Disordered" evidence="2">
    <location>
        <begin position="1844"/>
        <end position="1869"/>
    </location>
</feature>
<keyword evidence="1" id="KW-0175">Coiled coil</keyword>
<dbReference type="Proteomes" id="UP000054359">
    <property type="component" value="Unassembled WGS sequence"/>
</dbReference>
<evidence type="ECO:0000313" key="4">
    <source>
        <dbReference type="EMBL" id="KFM78253.1"/>
    </source>
</evidence>
<dbReference type="EMBL" id="KK120425">
    <property type="protein sequence ID" value="KFM78253.1"/>
    <property type="molecule type" value="Genomic_DNA"/>
</dbReference>
<feature type="coiled-coil region" evidence="1">
    <location>
        <begin position="737"/>
        <end position="764"/>
    </location>
</feature>
<feature type="compositionally biased region" description="Polar residues" evidence="2">
    <location>
        <begin position="1214"/>
        <end position="1223"/>
    </location>
</feature>
<feature type="compositionally biased region" description="Polar residues" evidence="2">
    <location>
        <begin position="1427"/>
        <end position="1438"/>
    </location>
</feature>
<feature type="compositionally biased region" description="Basic and acidic residues" evidence="2">
    <location>
        <begin position="1490"/>
        <end position="1502"/>
    </location>
</feature>
<reference evidence="4 5" key="1">
    <citation type="submission" date="2013-11" db="EMBL/GenBank/DDBJ databases">
        <title>Genome sequencing of Stegodyphus mimosarum.</title>
        <authorList>
            <person name="Bechsgaard J."/>
        </authorList>
    </citation>
    <scope>NUCLEOTIDE SEQUENCE [LARGE SCALE GENOMIC DNA]</scope>
</reference>
<feature type="region of interest" description="Disordered" evidence="2">
    <location>
        <begin position="1214"/>
        <end position="1234"/>
    </location>
</feature>
<feature type="region of interest" description="Disordered" evidence="2">
    <location>
        <begin position="1698"/>
        <end position="1742"/>
    </location>
</feature>
<keyword evidence="5" id="KW-1185">Reference proteome</keyword>
<organism evidence="4 5">
    <name type="scientific">Stegodyphus mimosarum</name>
    <name type="common">African social velvet spider</name>
    <dbReference type="NCBI Taxonomy" id="407821"/>
    <lineage>
        <taxon>Eukaryota</taxon>
        <taxon>Metazoa</taxon>
        <taxon>Ecdysozoa</taxon>
        <taxon>Arthropoda</taxon>
        <taxon>Chelicerata</taxon>
        <taxon>Arachnida</taxon>
        <taxon>Araneae</taxon>
        <taxon>Araneomorphae</taxon>
        <taxon>Entelegynae</taxon>
        <taxon>Eresoidea</taxon>
        <taxon>Eresidae</taxon>
        <taxon>Stegodyphus</taxon>
    </lineage>
</organism>
<feature type="compositionally biased region" description="Low complexity" evidence="2">
    <location>
        <begin position="1478"/>
        <end position="1488"/>
    </location>
</feature>
<accession>A0A087ULL4</accession>
<evidence type="ECO:0000313" key="5">
    <source>
        <dbReference type="Proteomes" id="UP000054359"/>
    </source>
</evidence>
<feature type="transmembrane region" description="Helical" evidence="3">
    <location>
        <begin position="74"/>
        <end position="92"/>
    </location>
</feature>